<comment type="caution">
    <text evidence="1">The sequence shown here is derived from an EMBL/GenBank/DDBJ whole genome shotgun (WGS) entry which is preliminary data.</text>
</comment>
<evidence type="ECO:0000313" key="2">
    <source>
        <dbReference type="Proteomes" id="UP000075320"/>
    </source>
</evidence>
<dbReference type="AlphaFoldDB" id="A0A150WHK3"/>
<dbReference type="EMBL" id="LUKE01000004">
    <property type="protein sequence ID" value="KYG63191.1"/>
    <property type="molecule type" value="Genomic_DNA"/>
</dbReference>
<name>A0A150WHK3_BDEBC</name>
<sequence>MGAFKELVTETEFQDQDSSLERLDFEMEILDEALEVFDRRCQEIESALSTLLFPYFEAQHGFMKSQFILKNVE</sequence>
<evidence type="ECO:0000313" key="1">
    <source>
        <dbReference type="EMBL" id="KYG63191.1"/>
    </source>
</evidence>
<protein>
    <submittedName>
        <fullName evidence="1">Uncharacterized protein</fullName>
    </submittedName>
</protein>
<organism evidence="1 2">
    <name type="scientific">Bdellovibrio bacteriovorus</name>
    <dbReference type="NCBI Taxonomy" id="959"/>
    <lineage>
        <taxon>Bacteria</taxon>
        <taxon>Pseudomonadati</taxon>
        <taxon>Bdellovibrionota</taxon>
        <taxon>Bdellovibrionia</taxon>
        <taxon>Bdellovibrionales</taxon>
        <taxon>Pseudobdellovibrionaceae</taxon>
        <taxon>Bdellovibrio</taxon>
    </lineage>
</organism>
<gene>
    <name evidence="1" type="ORF">AZI86_15930</name>
</gene>
<dbReference type="Proteomes" id="UP000075320">
    <property type="component" value="Unassembled WGS sequence"/>
</dbReference>
<reference evidence="1 2" key="1">
    <citation type="submission" date="2016-03" db="EMBL/GenBank/DDBJ databases">
        <authorList>
            <person name="Ploux O."/>
        </authorList>
    </citation>
    <scope>NUCLEOTIDE SEQUENCE [LARGE SCALE GENOMIC DNA]</scope>
    <source>
        <strain evidence="1 2">R0</strain>
    </source>
</reference>
<keyword evidence="2" id="KW-1185">Reference proteome</keyword>
<proteinExistence type="predicted"/>
<accession>A0A150WHK3</accession>